<dbReference type="HOGENOM" id="CLU_1539431_0_0_6"/>
<sequence length="174" mass="18840">MNRYKLAVLAGTLLWSIWGYADVHINITGTLREPICTVTGADGNTTVNVFFGEVKIRDVGSEKIEKSIQLKIKCESMAPNNKVLKMKMSPTYNGVMNTLGDHVLKTSIDGLGISLMQGKDPVVLNSWLPVNGIDTSTGEPAGDVVLTARLVSPNIRALKAGEFRSSASLVMNYQ</sequence>
<gene>
    <name evidence="2" type="ORF">XBI1_2300008</name>
</gene>
<dbReference type="PANTHER" id="PTHR33420">
    <property type="entry name" value="FIMBRIAL SUBUNIT ELFA-RELATED"/>
    <property type="match status" value="1"/>
</dbReference>
<comment type="caution">
    <text evidence="2">The sequence shown here is derived from an EMBL/GenBank/DDBJ whole genome shotgun (WGS) entry which is preliminary data.</text>
</comment>
<dbReference type="AlphaFoldDB" id="A0A077Q9R0"/>
<name>A0A077Q9R0_XENBV</name>
<protein>
    <submittedName>
        <fullName evidence="2">P pilus assembly protein, pilin FimA</fullName>
    </submittedName>
</protein>
<dbReference type="InterPro" id="IPR008966">
    <property type="entry name" value="Adhesion_dom_sf"/>
</dbReference>
<dbReference type="EMBL" id="CBTB010000147">
    <property type="protein sequence ID" value="CDH33007.1"/>
    <property type="molecule type" value="Genomic_DNA"/>
</dbReference>
<feature type="domain" description="Fimbrial-type adhesion" evidence="1">
    <location>
        <begin position="25"/>
        <end position="174"/>
    </location>
</feature>
<accession>A0A077Q9R0</accession>
<dbReference type="InterPro" id="IPR036937">
    <property type="entry name" value="Adhesion_dom_fimbrial_sf"/>
</dbReference>
<dbReference type="RefSeq" id="WP_038187773.1">
    <property type="nucleotide sequence ID" value="NZ_CAWLWA010000164.1"/>
</dbReference>
<evidence type="ECO:0000259" key="1">
    <source>
        <dbReference type="Pfam" id="PF00419"/>
    </source>
</evidence>
<dbReference type="GO" id="GO:0009289">
    <property type="term" value="C:pilus"/>
    <property type="evidence" value="ECO:0007669"/>
    <property type="project" value="InterPro"/>
</dbReference>
<evidence type="ECO:0000313" key="2">
    <source>
        <dbReference type="EMBL" id="CDH33007.1"/>
    </source>
</evidence>
<dbReference type="GO" id="GO:0043709">
    <property type="term" value="P:cell adhesion involved in single-species biofilm formation"/>
    <property type="evidence" value="ECO:0007669"/>
    <property type="project" value="TreeGrafter"/>
</dbReference>
<reference evidence="2" key="1">
    <citation type="submission" date="2013-07" db="EMBL/GenBank/DDBJ databases">
        <title>Sub-species coevolution in mutualistic symbiosis.</title>
        <authorList>
            <person name="Murfin K."/>
            <person name="Klassen J."/>
            <person name="Lee M."/>
            <person name="Forst S."/>
            <person name="Stock P."/>
            <person name="Goodrich-Blair H."/>
        </authorList>
    </citation>
    <scope>NUCLEOTIDE SEQUENCE [LARGE SCALE GENOMIC DNA]</scope>
    <source>
        <strain evidence="2">Intermedium</strain>
    </source>
</reference>
<dbReference type="PANTHER" id="PTHR33420:SF26">
    <property type="entry name" value="FIMBRIAL SUBUNIT"/>
    <property type="match status" value="1"/>
</dbReference>
<dbReference type="InterPro" id="IPR000259">
    <property type="entry name" value="Adhesion_dom_fimbrial"/>
</dbReference>
<proteinExistence type="predicted"/>
<organism evidence="2">
    <name type="scientific">Xenorhabdus bovienii str. Intermedium</name>
    <dbReference type="NCBI Taxonomy" id="1379677"/>
    <lineage>
        <taxon>Bacteria</taxon>
        <taxon>Pseudomonadati</taxon>
        <taxon>Pseudomonadota</taxon>
        <taxon>Gammaproteobacteria</taxon>
        <taxon>Enterobacterales</taxon>
        <taxon>Morganellaceae</taxon>
        <taxon>Xenorhabdus</taxon>
    </lineage>
</organism>
<dbReference type="InterPro" id="IPR050263">
    <property type="entry name" value="Bact_Fimbrial_Adh_Pro"/>
</dbReference>
<dbReference type="Gene3D" id="2.60.40.1090">
    <property type="entry name" value="Fimbrial-type adhesion domain"/>
    <property type="match status" value="1"/>
</dbReference>
<dbReference type="Proteomes" id="UP000028480">
    <property type="component" value="Unassembled WGS sequence"/>
</dbReference>
<dbReference type="Pfam" id="PF00419">
    <property type="entry name" value="Fimbrial"/>
    <property type="match status" value="1"/>
</dbReference>
<dbReference type="SUPFAM" id="SSF49401">
    <property type="entry name" value="Bacterial adhesins"/>
    <property type="match status" value="1"/>
</dbReference>